<dbReference type="InterPro" id="IPR018389">
    <property type="entry name" value="DctP_fam"/>
</dbReference>
<dbReference type="Pfam" id="PF03480">
    <property type="entry name" value="DctP"/>
    <property type="match status" value="1"/>
</dbReference>
<evidence type="ECO:0000313" key="2">
    <source>
        <dbReference type="EMBL" id="KKN94267.1"/>
    </source>
</evidence>
<evidence type="ECO:0000256" key="1">
    <source>
        <dbReference type="ARBA" id="ARBA00022729"/>
    </source>
</evidence>
<name>A0A0F9V3M4_9ZZZZ</name>
<proteinExistence type="predicted"/>
<protein>
    <submittedName>
        <fullName evidence="2">Uncharacterized protein</fullName>
    </submittedName>
</protein>
<dbReference type="EMBL" id="LAZR01000079">
    <property type="protein sequence ID" value="KKN94267.1"/>
    <property type="molecule type" value="Genomic_DNA"/>
</dbReference>
<organism evidence="2">
    <name type="scientific">marine sediment metagenome</name>
    <dbReference type="NCBI Taxonomy" id="412755"/>
    <lineage>
        <taxon>unclassified sequences</taxon>
        <taxon>metagenomes</taxon>
        <taxon>ecological metagenomes</taxon>
    </lineage>
</organism>
<keyword evidence="1" id="KW-0732">Signal</keyword>
<dbReference type="Gene3D" id="3.40.190.170">
    <property type="entry name" value="Bacterial extracellular solute-binding protein, family 7"/>
    <property type="match status" value="1"/>
</dbReference>
<comment type="caution">
    <text evidence="2">The sequence shown here is derived from an EMBL/GenBank/DDBJ whole genome shotgun (WGS) entry which is preliminary data.</text>
</comment>
<dbReference type="PANTHER" id="PTHR33376">
    <property type="match status" value="1"/>
</dbReference>
<dbReference type="GO" id="GO:0055085">
    <property type="term" value="P:transmembrane transport"/>
    <property type="evidence" value="ECO:0007669"/>
    <property type="project" value="InterPro"/>
</dbReference>
<sequence length="351" mass="37650">MSFLKNLSFAAAMSIAASVAGAETVLIHGEAGPNRGARADALQWFADQVAERSENDLRLDIQWGGALFKANAAVQSIGDGVADMGSVIAVYYPQEMAAYGIADLPVNNPDAWVGMRATDELMRSNPAIADNLADKDLVYIGTWTTSQVNIGCKGDAIRSVADIAGKKVRGTGAYGKVFGDEGANMVNMSIYDAYQGLDTGLIDCSQGYSYAVAALKQAEVMDNYTLLNWGQVGGVGIFMNKDMFDALSEDQQGVLLETGADLCDEFGRMITDANDKAIAAMKEQGVEVLELPEEERAKLVAGGEKYLAEWVETANSTGLPGEQLLEDYKALIAKYTKERDENGYPWAADNN</sequence>
<reference evidence="2" key="1">
    <citation type="journal article" date="2015" name="Nature">
        <title>Complex archaea that bridge the gap between prokaryotes and eukaryotes.</title>
        <authorList>
            <person name="Spang A."/>
            <person name="Saw J.H."/>
            <person name="Jorgensen S.L."/>
            <person name="Zaremba-Niedzwiedzka K."/>
            <person name="Martijn J."/>
            <person name="Lind A.E."/>
            <person name="van Eijk R."/>
            <person name="Schleper C."/>
            <person name="Guy L."/>
            <person name="Ettema T.J."/>
        </authorList>
    </citation>
    <scope>NUCLEOTIDE SEQUENCE</scope>
</reference>
<dbReference type="NCBIfam" id="NF037995">
    <property type="entry name" value="TRAP_S1"/>
    <property type="match status" value="1"/>
</dbReference>
<dbReference type="AlphaFoldDB" id="A0A0F9V3M4"/>
<dbReference type="InterPro" id="IPR038404">
    <property type="entry name" value="TRAP_DctP_sf"/>
</dbReference>
<dbReference type="SUPFAM" id="SSF53850">
    <property type="entry name" value="Periplasmic binding protein-like II"/>
    <property type="match status" value="1"/>
</dbReference>
<dbReference type="PANTHER" id="PTHR33376:SF15">
    <property type="entry name" value="BLL6794 PROTEIN"/>
    <property type="match status" value="1"/>
</dbReference>
<dbReference type="CDD" id="cd13666">
    <property type="entry name" value="PBP2_TRAP_DctP_like_1"/>
    <property type="match status" value="1"/>
</dbReference>
<accession>A0A0F9V3M4</accession>
<gene>
    <name evidence="2" type="ORF">LCGC14_0188800</name>
</gene>